<dbReference type="PATRIC" id="fig|66851.6.peg.2010"/>
<keyword evidence="7" id="KW-1278">Translocase</keyword>
<keyword evidence="4" id="KW-1003">Cell membrane</keyword>
<evidence type="ECO:0000256" key="6">
    <source>
        <dbReference type="ARBA" id="ARBA00022840"/>
    </source>
</evidence>
<protein>
    <submittedName>
        <fullName evidence="11">HMP/thiamine import ATP-binding protein YkoD</fullName>
        <ecNumber evidence="11">3.6.3.-</ecNumber>
    </submittedName>
</protein>
<dbReference type="Gene3D" id="3.40.50.300">
    <property type="entry name" value="P-loop containing nucleotide triphosphate hydrolases"/>
    <property type="match status" value="2"/>
</dbReference>
<dbReference type="PANTHER" id="PTHR43553:SF27">
    <property type="entry name" value="ENERGY-COUPLING FACTOR TRANSPORTER ATP-BINDING PROTEIN ECFA2"/>
    <property type="match status" value="1"/>
</dbReference>
<evidence type="ECO:0000256" key="4">
    <source>
        <dbReference type="ARBA" id="ARBA00022475"/>
    </source>
</evidence>
<evidence type="ECO:0000256" key="9">
    <source>
        <dbReference type="ARBA" id="ARBA00025157"/>
    </source>
</evidence>
<comment type="caution">
    <text evidence="11">The sequence shown here is derived from an EMBL/GenBank/DDBJ whole genome shotgun (WGS) entry which is preliminary data.</text>
</comment>
<evidence type="ECO:0000256" key="7">
    <source>
        <dbReference type="ARBA" id="ARBA00022967"/>
    </source>
</evidence>
<dbReference type="FunFam" id="3.40.50.300:FF:000224">
    <property type="entry name" value="Energy-coupling factor transporter ATP-binding protein EcfA"/>
    <property type="match status" value="1"/>
</dbReference>
<keyword evidence="3" id="KW-0813">Transport</keyword>
<dbReference type="InterPro" id="IPR003593">
    <property type="entry name" value="AAA+_ATPase"/>
</dbReference>
<keyword evidence="8" id="KW-0472">Membrane</keyword>
<dbReference type="GO" id="GO:0005524">
    <property type="term" value="F:ATP binding"/>
    <property type="evidence" value="ECO:0007669"/>
    <property type="project" value="UniProtKB-KW"/>
</dbReference>
<evidence type="ECO:0000313" key="12">
    <source>
        <dbReference type="Proteomes" id="UP000077428"/>
    </source>
</evidence>
<comment type="similarity">
    <text evidence="2">Belongs to the ABC transporter superfamily.</text>
</comment>
<dbReference type="InterPro" id="IPR027417">
    <property type="entry name" value="P-loop_NTPase"/>
</dbReference>
<evidence type="ECO:0000256" key="2">
    <source>
        <dbReference type="ARBA" id="ARBA00005417"/>
    </source>
</evidence>
<name>A0A162FII8_METOA</name>
<dbReference type="STRING" id="66851.MBORA_18410"/>
<dbReference type="Proteomes" id="UP000077428">
    <property type="component" value="Unassembled WGS sequence"/>
</dbReference>
<sequence>MEPIIDVKNLSFKYFDCDDFALKNINLNVEKGEFIGIIGKSGSGKSTLLHCLTGIIPHEIKGEKSGLVKINNLNTDEHEIVEITNQLGVVFQNPENQLFNISVEDELAFICENLAYPVDTIRESVDFALDTIGIRHLKDEYPFDLSGGEKQKVAMASVLTVNPKILVLDEPTSELDTKGKEMVFKTLKKLKNDGMTIILVDHNLDEVYKLTDKLVLLDEGKIKMFGKTDNILKSSIVESLGLRLPQSVQMLLKLKSNEILMDNSNVVKLLKEKISNKQFSIQYQDLVNNSVNKVAIKIENLSFKRDGHEILSNINIEIKKGDFVALIGKNGAGKTTLALIIMGILKKNNGVINILGETNINIKKIRKKVGFLFQNPEHQLFCNTVTEEINYGLEKGEDIDKILHKMNLGKLKDNHPLTLSRGERQRVATATALAHNPKILIIDEPTTGQDWNNIKAFMDILRELNNNGKTILIITHDMRVVGEYCKKVILMDDGGIVFNLDTRKAFEKLSTFENYDIKPSVITDISMKAGIKPPLLNVDELIGDRDV</sequence>
<dbReference type="InterPro" id="IPR017871">
    <property type="entry name" value="ABC_transporter-like_CS"/>
</dbReference>
<comment type="subcellular location">
    <subcellularLocation>
        <location evidence="1">Cell membrane</location>
        <topology evidence="1">Peripheral membrane protein</topology>
    </subcellularLocation>
</comment>
<dbReference type="PROSITE" id="PS50893">
    <property type="entry name" value="ABC_TRANSPORTER_2"/>
    <property type="match status" value="2"/>
</dbReference>
<dbReference type="InterPro" id="IPR015856">
    <property type="entry name" value="ABC_transpr_CbiO/EcfA_su"/>
</dbReference>
<dbReference type="GO" id="GO:0016887">
    <property type="term" value="F:ATP hydrolysis activity"/>
    <property type="evidence" value="ECO:0007669"/>
    <property type="project" value="InterPro"/>
</dbReference>
<dbReference type="EC" id="3.6.3.-" evidence="11"/>
<evidence type="ECO:0000256" key="8">
    <source>
        <dbReference type="ARBA" id="ARBA00023136"/>
    </source>
</evidence>
<evidence type="ECO:0000313" key="11">
    <source>
        <dbReference type="EMBL" id="KZX10510.1"/>
    </source>
</evidence>
<dbReference type="SMART" id="SM00382">
    <property type="entry name" value="AAA"/>
    <property type="match status" value="2"/>
</dbReference>
<keyword evidence="11" id="KW-0378">Hydrolase</keyword>
<dbReference type="SUPFAM" id="SSF52540">
    <property type="entry name" value="P-loop containing nucleoside triphosphate hydrolases"/>
    <property type="match status" value="2"/>
</dbReference>
<dbReference type="PANTHER" id="PTHR43553">
    <property type="entry name" value="HEAVY METAL TRANSPORTER"/>
    <property type="match status" value="1"/>
</dbReference>
<dbReference type="EMBL" id="LWMU01000114">
    <property type="protein sequence ID" value="KZX10510.1"/>
    <property type="molecule type" value="Genomic_DNA"/>
</dbReference>
<evidence type="ECO:0000256" key="1">
    <source>
        <dbReference type="ARBA" id="ARBA00004202"/>
    </source>
</evidence>
<proteinExistence type="inferred from homology"/>
<dbReference type="PROSITE" id="PS00211">
    <property type="entry name" value="ABC_TRANSPORTER_1"/>
    <property type="match status" value="1"/>
</dbReference>
<comment type="function">
    <text evidence="9">Probably part of an ABC transporter complex. Responsible for energy coupling to the transport system.</text>
</comment>
<dbReference type="GO" id="GO:0043190">
    <property type="term" value="C:ATP-binding cassette (ABC) transporter complex"/>
    <property type="evidence" value="ECO:0007669"/>
    <property type="project" value="TreeGrafter"/>
</dbReference>
<reference evidence="12" key="1">
    <citation type="journal article" date="2016" name="Genome Announc.">
        <title>Draft Genome Sequences of Methanobrevibacter curvatus DSM11111, Methanobrevibacter cuticularis DSM11139, Methanobrevibacter filiformis DSM11501, and Methanobrevibacter oralis DSM7256.</title>
        <authorList>
            <person name="Poehlein A."/>
            <person name="Seedorf H."/>
        </authorList>
    </citation>
    <scope>NUCLEOTIDE SEQUENCE [LARGE SCALE GENOMIC DNA]</scope>
    <source>
        <strain evidence="12">DSM 7256 / JCM 30027 / ZR</strain>
    </source>
</reference>
<dbReference type="InterPro" id="IPR050095">
    <property type="entry name" value="ECF_ABC_transporter_ATP-bd"/>
</dbReference>
<dbReference type="Pfam" id="PF00005">
    <property type="entry name" value="ABC_tran"/>
    <property type="match status" value="2"/>
</dbReference>
<gene>
    <name evidence="11" type="primary">ykoD_4</name>
    <name evidence="11" type="ORF">MBORA_18410</name>
</gene>
<keyword evidence="5" id="KW-0547">Nucleotide-binding</keyword>
<dbReference type="RefSeq" id="WP_063720573.1">
    <property type="nucleotide sequence ID" value="NZ_LT985172.1"/>
</dbReference>
<dbReference type="CDD" id="cd03225">
    <property type="entry name" value="ABC_cobalt_CbiO_domain1"/>
    <property type="match status" value="2"/>
</dbReference>
<feature type="domain" description="ABC transporter" evidence="10">
    <location>
        <begin position="5"/>
        <end position="244"/>
    </location>
</feature>
<dbReference type="NCBIfam" id="NF010167">
    <property type="entry name" value="PRK13648.1"/>
    <property type="match status" value="2"/>
</dbReference>
<dbReference type="InterPro" id="IPR003439">
    <property type="entry name" value="ABC_transporter-like_ATP-bd"/>
</dbReference>
<keyword evidence="6 11" id="KW-0067">ATP-binding</keyword>
<accession>A0A162FII8</accession>
<feature type="domain" description="ABC transporter" evidence="10">
    <location>
        <begin position="296"/>
        <end position="518"/>
    </location>
</feature>
<keyword evidence="12" id="KW-1185">Reference proteome</keyword>
<dbReference type="AlphaFoldDB" id="A0A162FII8"/>
<dbReference type="OrthoDB" id="35850at2157"/>
<dbReference type="GO" id="GO:0042626">
    <property type="term" value="F:ATPase-coupled transmembrane transporter activity"/>
    <property type="evidence" value="ECO:0007669"/>
    <property type="project" value="TreeGrafter"/>
</dbReference>
<evidence type="ECO:0000259" key="10">
    <source>
        <dbReference type="PROSITE" id="PS50893"/>
    </source>
</evidence>
<evidence type="ECO:0000256" key="3">
    <source>
        <dbReference type="ARBA" id="ARBA00022448"/>
    </source>
</evidence>
<organism evidence="11 12">
    <name type="scientific">Methanobrevibacter oralis</name>
    <dbReference type="NCBI Taxonomy" id="66851"/>
    <lineage>
        <taxon>Archaea</taxon>
        <taxon>Methanobacteriati</taxon>
        <taxon>Methanobacteriota</taxon>
        <taxon>Methanomada group</taxon>
        <taxon>Methanobacteria</taxon>
        <taxon>Methanobacteriales</taxon>
        <taxon>Methanobacteriaceae</taxon>
        <taxon>Methanobrevibacter</taxon>
    </lineage>
</organism>
<evidence type="ECO:0000256" key="5">
    <source>
        <dbReference type="ARBA" id="ARBA00022741"/>
    </source>
</evidence>